<evidence type="ECO:0000256" key="3">
    <source>
        <dbReference type="ARBA" id="ARBA00023002"/>
    </source>
</evidence>
<dbReference type="GO" id="GO:0005737">
    <property type="term" value="C:cytoplasm"/>
    <property type="evidence" value="ECO:0007669"/>
    <property type="project" value="UniProtKB-SubCell"/>
</dbReference>
<feature type="domain" description="Nitroreductase" evidence="4">
    <location>
        <begin position="9"/>
        <end position="176"/>
    </location>
</feature>
<gene>
    <name evidence="5" type="ORF">J7561_00440</name>
</gene>
<evidence type="ECO:0000313" key="6">
    <source>
        <dbReference type="Proteomes" id="UP000680020"/>
    </source>
</evidence>
<dbReference type="FunFam" id="3.40.109.10:FF:000001">
    <property type="entry name" value="Nitroreductase family"/>
    <property type="match status" value="1"/>
</dbReference>
<proteinExistence type="predicted"/>
<dbReference type="RefSeq" id="WP_213403223.1">
    <property type="nucleotide sequence ID" value="NZ_JAGIBT010000001.1"/>
</dbReference>
<evidence type="ECO:0000259" key="4">
    <source>
        <dbReference type="Pfam" id="PF00881"/>
    </source>
</evidence>
<dbReference type="AlphaFoldDB" id="A0AB35BWT5"/>
<dbReference type="InterPro" id="IPR000415">
    <property type="entry name" value="Nitroreductase-like"/>
</dbReference>
<dbReference type="GO" id="GO:0034599">
    <property type="term" value="P:cellular response to oxidative stress"/>
    <property type="evidence" value="ECO:0007669"/>
    <property type="project" value="InterPro"/>
</dbReference>
<dbReference type="EMBL" id="JAGIBU010000001">
    <property type="protein sequence ID" value="MBS7823670.1"/>
    <property type="molecule type" value="Genomic_DNA"/>
</dbReference>
<keyword evidence="3" id="KW-0560">Oxidoreductase</keyword>
<dbReference type="InterPro" id="IPR029479">
    <property type="entry name" value="Nitroreductase"/>
</dbReference>
<evidence type="ECO:0000313" key="5">
    <source>
        <dbReference type="EMBL" id="MBS7823670.1"/>
    </source>
</evidence>
<dbReference type="PANTHER" id="PTHR43035:SF1">
    <property type="entry name" value="FATTY ACID REPRESSION MUTANT PROTEIN 2-RELATED"/>
    <property type="match status" value="1"/>
</dbReference>
<comment type="caution">
    <text evidence="5">The sequence shown here is derived from an EMBL/GenBank/DDBJ whole genome shotgun (WGS) entry which is preliminary data.</text>
</comment>
<keyword evidence="2" id="KW-0963">Cytoplasm</keyword>
<organism evidence="5 6">
    <name type="scientific">Wohlfahrtiimonas chitiniclastica</name>
    <dbReference type="NCBI Taxonomy" id="400946"/>
    <lineage>
        <taxon>Bacteria</taxon>
        <taxon>Pseudomonadati</taxon>
        <taxon>Pseudomonadota</taxon>
        <taxon>Gammaproteobacteria</taxon>
        <taxon>Cardiobacteriales</taxon>
        <taxon>Ignatzschineriaceae</taxon>
        <taxon>Wohlfahrtiimonas</taxon>
    </lineage>
</organism>
<dbReference type="GO" id="GO:0016491">
    <property type="term" value="F:oxidoreductase activity"/>
    <property type="evidence" value="ECO:0007669"/>
    <property type="project" value="UniProtKB-KW"/>
</dbReference>
<dbReference type="Pfam" id="PF00881">
    <property type="entry name" value="Nitroreductase"/>
    <property type="match status" value="1"/>
</dbReference>
<sequence length="199" mass="22687">MSQIQALLAKRRTIYQLGDRVEIATEVLTNMIQHAVREAPSAFHSQSSRVVVLYGQAHQRVWSIAEDALRQIVPAEQFAATQQRLDGFRAAFGTILFFEDQNVVKELQERFPLYADNFPKWAQESTAIAQYAVWLMLTEHNLGASIQHYNPLINEAVQQAWQLPESWQLLGQMPFGSIEGMPAEKAHMLDSERFRVFGA</sequence>
<dbReference type="SUPFAM" id="SSF55469">
    <property type="entry name" value="FMN-dependent nitroreductase-like"/>
    <property type="match status" value="1"/>
</dbReference>
<dbReference type="Proteomes" id="UP000680020">
    <property type="component" value="Unassembled WGS sequence"/>
</dbReference>
<dbReference type="PANTHER" id="PTHR43035">
    <property type="entry name" value="FATTY ACID REPRESSION MUTANT PROTEIN 2-RELATED"/>
    <property type="match status" value="1"/>
</dbReference>
<dbReference type="CDD" id="cd02140">
    <property type="entry name" value="Frm2-like"/>
    <property type="match status" value="1"/>
</dbReference>
<evidence type="ECO:0000256" key="2">
    <source>
        <dbReference type="ARBA" id="ARBA00022490"/>
    </source>
</evidence>
<dbReference type="InterPro" id="IPR033877">
    <property type="entry name" value="Frm2/Hbn1"/>
</dbReference>
<evidence type="ECO:0000256" key="1">
    <source>
        <dbReference type="ARBA" id="ARBA00004496"/>
    </source>
</evidence>
<reference evidence="5" key="1">
    <citation type="submission" date="2021-03" db="EMBL/GenBank/DDBJ databases">
        <title>Identification and antibiotic profiling of Wohlfahrtiimonas chitiniclastica, an underestimated human pathogen.</title>
        <authorList>
            <person name="Kopf A."/>
            <person name="Bunk B."/>
            <person name="Coldewey S."/>
            <person name="Gunzer F."/>
            <person name="Riedel T."/>
            <person name="Schroettner P."/>
        </authorList>
    </citation>
    <scope>NUCLEOTIDE SEQUENCE</scope>
    <source>
        <strain evidence="5">DSM 100917</strain>
    </source>
</reference>
<dbReference type="Gene3D" id="3.40.109.10">
    <property type="entry name" value="NADH Oxidase"/>
    <property type="match status" value="1"/>
</dbReference>
<comment type="subcellular location">
    <subcellularLocation>
        <location evidence="1">Cytoplasm</location>
    </subcellularLocation>
</comment>
<protein>
    <submittedName>
        <fullName evidence="5">Nitroreductase family protein</fullName>
    </submittedName>
</protein>
<name>A0AB35BWT5_9GAMM</name>
<accession>A0AB35BWT5</accession>